<name>A0A7J0FS25_9ERIC</name>
<reference evidence="1 2" key="1">
    <citation type="submission" date="2019-07" db="EMBL/GenBank/DDBJ databases">
        <title>De Novo Assembly of kiwifruit Actinidia rufa.</title>
        <authorList>
            <person name="Sugita-Konishi S."/>
            <person name="Sato K."/>
            <person name="Mori E."/>
            <person name="Abe Y."/>
            <person name="Kisaki G."/>
            <person name="Hamano K."/>
            <person name="Suezawa K."/>
            <person name="Otani M."/>
            <person name="Fukuda T."/>
            <person name="Manabe T."/>
            <person name="Gomi K."/>
            <person name="Tabuchi M."/>
            <person name="Akimitsu K."/>
            <person name="Kataoka I."/>
        </authorList>
    </citation>
    <scope>NUCLEOTIDE SEQUENCE [LARGE SCALE GENOMIC DNA]</scope>
    <source>
        <strain evidence="2">cv. Fuchu</strain>
    </source>
</reference>
<sequence length="169" mass="18670">MGSVVPLQDLNFFPDPTAAAATTTTTTTASSAANTAIKIPKLEPKLEPWDEPHISSPIPNFNESNPNYSEENNVYSEFYRVSELFRTAFDIFPIIHEPWMASGGVISFGLRKLKWTLESGTIFEQVGQVSASWQMHECALEGEARTRDEAEDVLLRSGFAAQLGSGENR</sequence>
<dbReference type="OrthoDB" id="10557474at2759"/>
<evidence type="ECO:0000313" key="1">
    <source>
        <dbReference type="EMBL" id="GFZ01516.1"/>
    </source>
</evidence>
<accession>A0A7J0FS25</accession>
<protein>
    <submittedName>
        <fullName evidence="1">Uncharacterized protein</fullName>
    </submittedName>
</protein>
<dbReference type="AlphaFoldDB" id="A0A7J0FS25"/>
<dbReference type="Proteomes" id="UP000585474">
    <property type="component" value="Unassembled WGS sequence"/>
</dbReference>
<dbReference type="EMBL" id="BJWL01000015">
    <property type="protein sequence ID" value="GFZ01516.1"/>
    <property type="molecule type" value="Genomic_DNA"/>
</dbReference>
<keyword evidence="2" id="KW-1185">Reference proteome</keyword>
<organism evidence="1 2">
    <name type="scientific">Actinidia rufa</name>
    <dbReference type="NCBI Taxonomy" id="165716"/>
    <lineage>
        <taxon>Eukaryota</taxon>
        <taxon>Viridiplantae</taxon>
        <taxon>Streptophyta</taxon>
        <taxon>Embryophyta</taxon>
        <taxon>Tracheophyta</taxon>
        <taxon>Spermatophyta</taxon>
        <taxon>Magnoliopsida</taxon>
        <taxon>eudicotyledons</taxon>
        <taxon>Gunneridae</taxon>
        <taxon>Pentapetalae</taxon>
        <taxon>asterids</taxon>
        <taxon>Ericales</taxon>
        <taxon>Actinidiaceae</taxon>
        <taxon>Actinidia</taxon>
    </lineage>
</organism>
<evidence type="ECO:0000313" key="2">
    <source>
        <dbReference type="Proteomes" id="UP000585474"/>
    </source>
</evidence>
<gene>
    <name evidence="1" type="ORF">Acr_15g0001250</name>
</gene>
<proteinExistence type="predicted"/>
<comment type="caution">
    <text evidence="1">The sequence shown here is derived from an EMBL/GenBank/DDBJ whole genome shotgun (WGS) entry which is preliminary data.</text>
</comment>